<reference evidence="5" key="2">
    <citation type="submission" date="2020-02" db="EMBL/GenBank/DDBJ databases">
        <title>Esox lucius (northern pike) genome, fEsoLuc1, primary haplotype.</title>
        <authorList>
            <person name="Myers G."/>
            <person name="Karagic N."/>
            <person name="Meyer A."/>
            <person name="Pippel M."/>
            <person name="Reichard M."/>
            <person name="Winkler S."/>
            <person name="Tracey A."/>
            <person name="Sims Y."/>
            <person name="Howe K."/>
            <person name="Rhie A."/>
            <person name="Formenti G."/>
            <person name="Durbin R."/>
            <person name="Fedrigo O."/>
            <person name="Jarvis E.D."/>
        </authorList>
    </citation>
    <scope>NUCLEOTIDE SEQUENCE [LARGE SCALE GENOMIC DNA]</scope>
</reference>
<keyword evidence="1 3" id="KW-0732">Signal</keyword>
<evidence type="ECO:0000259" key="4">
    <source>
        <dbReference type="PROSITE" id="PS50835"/>
    </source>
</evidence>
<feature type="chain" id="PRO_5044302580" description="Ig-like domain-containing protein" evidence="3">
    <location>
        <begin position="22"/>
        <end position="228"/>
    </location>
</feature>
<dbReference type="InterPro" id="IPR013783">
    <property type="entry name" value="Ig-like_fold"/>
</dbReference>
<dbReference type="GO" id="GO:0007166">
    <property type="term" value="P:cell surface receptor signaling pathway"/>
    <property type="evidence" value="ECO:0007669"/>
    <property type="project" value="TreeGrafter"/>
</dbReference>
<dbReference type="OMA" id="YWSRNSQ"/>
<feature type="domain" description="Ig-like" evidence="4">
    <location>
        <begin position="33"/>
        <end position="115"/>
    </location>
</feature>
<reference evidence="5" key="3">
    <citation type="submission" date="2025-08" db="UniProtKB">
        <authorList>
            <consortium name="Ensembl"/>
        </authorList>
    </citation>
    <scope>IDENTIFICATION</scope>
</reference>
<dbReference type="PANTHER" id="PTHR11481">
    <property type="entry name" value="IMMUNOGLOBULIN FC RECEPTOR"/>
    <property type="match status" value="1"/>
</dbReference>
<dbReference type="GO" id="GO:0004888">
    <property type="term" value="F:transmembrane signaling receptor activity"/>
    <property type="evidence" value="ECO:0007669"/>
    <property type="project" value="TreeGrafter"/>
</dbReference>
<name>A0A3P8XH21_ESOLU</name>
<dbReference type="Gene3D" id="2.60.40.10">
    <property type="entry name" value="Immunoglobulins"/>
    <property type="match status" value="2"/>
</dbReference>
<dbReference type="SMART" id="SM00409">
    <property type="entry name" value="IG"/>
    <property type="match status" value="2"/>
</dbReference>
<protein>
    <recommendedName>
        <fullName evidence="4">Ig-like domain-containing protein</fullName>
    </recommendedName>
</protein>
<dbReference type="InParanoid" id="A0A3P8XH21"/>
<dbReference type="PANTHER" id="PTHR11481:SF64">
    <property type="entry name" value="FC RECEPTOR-LIKE PROTEIN 4"/>
    <property type="match status" value="1"/>
</dbReference>
<keyword evidence="6" id="KW-1185">Reference proteome</keyword>
<dbReference type="Ensembl" id="ENSELUT00000013289.3">
    <property type="protein sequence ID" value="ENSELUP00000003877.3"/>
    <property type="gene ID" value="ENSELUG00000005152.3"/>
</dbReference>
<organism evidence="5 6">
    <name type="scientific">Esox lucius</name>
    <name type="common">Northern pike</name>
    <dbReference type="NCBI Taxonomy" id="8010"/>
    <lineage>
        <taxon>Eukaryota</taxon>
        <taxon>Metazoa</taxon>
        <taxon>Chordata</taxon>
        <taxon>Craniata</taxon>
        <taxon>Vertebrata</taxon>
        <taxon>Euteleostomi</taxon>
        <taxon>Actinopterygii</taxon>
        <taxon>Neopterygii</taxon>
        <taxon>Teleostei</taxon>
        <taxon>Protacanthopterygii</taxon>
        <taxon>Esociformes</taxon>
        <taxon>Esocidae</taxon>
        <taxon>Esox</taxon>
    </lineage>
</organism>
<reference evidence="6" key="1">
    <citation type="journal article" date="2014" name="PLoS ONE">
        <title>The genome and linkage map of the northern pike (Esox lucius): conserved synteny revealed between the salmonid sister group and the Neoteleostei.</title>
        <authorList>
            <person name="Rondeau E.B."/>
            <person name="Minkley D.R."/>
            <person name="Leong J.S."/>
            <person name="Messmer A.M."/>
            <person name="Jantzen J.R."/>
            <person name="von Schalburg K.R."/>
            <person name="Lemon C."/>
            <person name="Bird N.H."/>
            <person name="Koop B.F."/>
        </authorList>
    </citation>
    <scope>NUCLEOTIDE SEQUENCE</scope>
</reference>
<feature type="signal peptide" evidence="3">
    <location>
        <begin position="1"/>
        <end position="21"/>
    </location>
</feature>
<evidence type="ECO:0000313" key="6">
    <source>
        <dbReference type="Proteomes" id="UP000265140"/>
    </source>
</evidence>
<dbReference type="InterPro" id="IPR050488">
    <property type="entry name" value="Ig_Fc_receptor"/>
</dbReference>
<reference evidence="5" key="4">
    <citation type="submission" date="2025-09" db="UniProtKB">
        <authorList>
            <consortium name="Ensembl"/>
        </authorList>
    </citation>
    <scope>IDENTIFICATION</scope>
</reference>
<evidence type="ECO:0000256" key="2">
    <source>
        <dbReference type="ARBA" id="ARBA00023157"/>
    </source>
</evidence>
<accession>A0A3P8XH21</accession>
<dbReference type="GO" id="GO:0009897">
    <property type="term" value="C:external side of plasma membrane"/>
    <property type="evidence" value="ECO:0007669"/>
    <property type="project" value="TreeGrafter"/>
</dbReference>
<dbReference type="GeneTree" id="ENSGT01120000272452"/>
<dbReference type="AlphaFoldDB" id="A0A3P8XH21"/>
<evidence type="ECO:0000256" key="1">
    <source>
        <dbReference type="ARBA" id="ARBA00022729"/>
    </source>
</evidence>
<dbReference type="Pfam" id="PF13927">
    <property type="entry name" value="Ig_3"/>
    <property type="match status" value="2"/>
</dbReference>
<evidence type="ECO:0000313" key="5">
    <source>
        <dbReference type="Ensembl" id="ENSELUP00000003877.3"/>
    </source>
</evidence>
<feature type="domain" description="Ig-like" evidence="4">
    <location>
        <begin position="122"/>
        <end position="196"/>
    </location>
</feature>
<dbReference type="InterPro" id="IPR036179">
    <property type="entry name" value="Ig-like_dom_sf"/>
</dbReference>
<dbReference type="GO" id="GO:0006955">
    <property type="term" value="P:immune response"/>
    <property type="evidence" value="ECO:0007669"/>
    <property type="project" value="TreeGrafter"/>
</dbReference>
<dbReference type="InterPro" id="IPR003599">
    <property type="entry name" value="Ig_sub"/>
</dbReference>
<dbReference type="STRING" id="8010.ENSELUP00000003877"/>
<dbReference type="FunFam" id="2.60.40.10:FF:001607">
    <property type="entry name" value="Leukocyte immune-type receptor TS32.15 L2.5a"/>
    <property type="match status" value="1"/>
</dbReference>
<dbReference type="Proteomes" id="UP000265140">
    <property type="component" value="Chromosome 24"/>
</dbReference>
<proteinExistence type="predicted"/>
<dbReference type="SUPFAM" id="SSF48726">
    <property type="entry name" value="Immunoglobulin"/>
    <property type="match status" value="2"/>
</dbReference>
<keyword evidence="2" id="KW-1015">Disulfide bond</keyword>
<dbReference type="InterPro" id="IPR007110">
    <property type="entry name" value="Ig-like_dom"/>
</dbReference>
<evidence type="ECO:0000256" key="3">
    <source>
        <dbReference type="SAM" id="SignalP"/>
    </source>
</evidence>
<sequence>MCSREVYIICFILCLILKVICYDGFVCVDKIKPVVTLKPNSPILIGETVTIRCDIQGGGDTDWEYNFYKNGQSVYSDTNPEYRISPVCTSHTGSYTCMGVKGNKESITSDAVQLTVSYKLKPVVTLKPNSPIFRGETVTIRCVIEGGDSEWEYDFIKNDQSVYSDTKPEYRISPVYTSHTGSYTCMGVKRNKESITSDAVQLTVFVISNKPFVVTLSLLICGAPLKTV</sequence>
<dbReference type="PROSITE" id="PS50835">
    <property type="entry name" value="IG_LIKE"/>
    <property type="match status" value="2"/>
</dbReference>